<evidence type="ECO:0000313" key="1">
    <source>
        <dbReference type="EMBL" id="KUJ22999.1"/>
    </source>
</evidence>
<protein>
    <submittedName>
        <fullName evidence="1">Uncharacterized protein</fullName>
    </submittedName>
</protein>
<dbReference type="KEGG" id="psco:LY89DRAFT_713548"/>
<dbReference type="AlphaFoldDB" id="A0A194XSI3"/>
<dbReference type="InParanoid" id="A0A194XSI3"/>
<keyword evidence="2" id="KW-1185">Reference proteome</keyword>
<sequence>MALTGWVRPRHAPGATAAWLMAPSVSGSQVEAHGFGMVCCMGRTCRAPGAPSHTEVWHGKEARRFLRRTRDCHRRICTPLSTDCNATGSLHEVLYHAEPTGPLLQRMSQKFYEMEEYLGTQRPCYICQQSAIGCPQS</sequence>
<evidence type="ECO:0000313" key="2">
    <source>
        <dbReference type="Proteomes" id="UP000070700"/>
    </source>
</evidence>
<dbReference type="Proteomes" id="UP000070700">
    <property type="component" value="Unassembled WGS sequence"/>
</dbReference>
<dbReference type="GeneID" id="28827786"/>
<proteinExistence type="predicted"/>
<reference evidence="1 2" key="1">
    <citation type="submission" date="2015-10" db="EMBL/GenBank/DDBJ databases">
        <title>Full genome of DAOMC 229536 Phialocephala scopiformis, a fungal endophyte of spruce producing the potent anti-insectan compound rugulosin.</title>
        <authorList>
            <consortium name="DOE Joint Genome Institute"/>
            <person name="Walker A.K."/>
            <person name="Frasz S.L."/>
            <person name="Seifert K.A."/>
            <person name="Miller J.D."/>
            <person name="Mondo S.J."/>
            <person name="Labutti K."/>
            <person name="Lipzen A."/>
            <person name="Dockter R."/>
            <person name="Kennedy M."/>
            <person name="Grigoriev I.V."/>
            <person name="Spatafora J.W."/>
        </authorList>
    </citation>
    <scope>NUCLEOTIDE SEQUENCE [LARGE SCALE GENOMIC DNA]</scope>
    <source>
        <strain evidence="1 2">CBS 120377</strain>
    </source>
</reference>
<name>A0A194XSI3_MOLSC</name>
<accession>A0A194XSI3</accession>
<dbReference type="EMBL" id="KQ947405">
    <property type="protein sequence ID" value="KUJ22999.1"/>
    <property type="molecule type" value="Genomic_DNA"/>
</dbReference>
<organism evidence="1 2">
    <name type="scientific">Mollisia scopiformis</name>
    <name type="common">Conifer needle endophyte fungus</name>
    <name type="synonym">Phialocephala scopiformis</name>
    <dbReference type="NCBI Taxonomy" id="149040"/>
    <lineage>
        <taxon>Eukaryota</taxon>
        <taxon>Fungi</taxon>
        <taxon>Dikarya</taxon>
        <taxon>Ascomycota</taxon>
        <taxon>Pezizomycotina</taxon>
        <taxon>Leotiomycetes</taxon>
        <taxon>Helotiales</taxon>
        <taxon>Mollisiaceae</taxon>
        <taxon>Mollisia</taxon>
    </lineage>
</organism>
<gene>
    <name evidence="1" type="ORF">LY89DRAFT_713548</name>
</gene>
<dbReference type="RefSeq" id="XP_018077354.1">
    <property type="nucleotide sequence ID" value="XM_018218060.1"/>
</dbReference>